<dbReference type="PROSITE" id="PS50965">
    <property type="entry name" value="NERD"/>
    <property type="match status" value="1"/>
</dbReference>
<dbReference type="InterPro" id="IPR011528">
    <property type="entry name" value="NERD"/>
</dbReference>
<protein>
    <submittedName>
        <fullName evidence="2">NERD domain protein</fullName>
    </submittedName>
</protein>
<feature type="domain" description="NERD" evidence="1">
    <location>
        <begin position="28"/>
        <end position="137"/>
    </location>
</feature>
<dbReference type="EMBL" id="CAJC01000210">
    <property type="protein sequence ID" value="CCI55031.1"/>
    <property type="molecule type" value="Genomic_DNA"/>
</dbReference>
<organism evidence="2 3">
    <name type="scientific">Nostocoides jenkinsii Ben 74</name>
    <dbReference type="NCBI Taxonomy" id="1193518"/>
    <lineage>
        <taxon>Bacteria</taxon>
        <taxon>Bacillati</taxon>
        <taxon>Actinomycetota</taxon>
        <taxon>Actinomycetes</taxon>
        <taxon>Micrococcales</taxon>
        <taxon>Intrasporangiaceae</taxon>
        <taxon>Nostocoides</taxon>
    </lineage>
</organism>
<dbReference type="STRING" id="1193518.BN13_940008"/>
<reference evidence="2 3" key="1">
    <citation type="journal article" date="2013" name="ISME J.">
        <title>A metabolic model for members of the genus Tetrasphaera involved in enhanced biological phosphorus removal.</title>
        <authorList>
            <person name="Kristiansen R."/>
            <person name="Nguyen H.T.T."/>
            <person name="Saunders A.M."/>
            <person name="Nielsen J.L."/>
            <person name="Wimmer R."/>
            <person name="Le V.Q."/>
            <person name="McIlroy S.J."/>
            <person name="Petrovski S."/>
            <person name="Seviour R.J."/>
            <person name="Calteau A."/>
            <person name="Nielsen K.L."/>
            <person name="Nielsen P.H."/>
        </authorList>
    </citation>
    <scope>NUCLEOTIDE SEQUENCE [LARGE SCALE GENOMIC DNA]</scope>
    <source>
        <strain evidence="2 3">Ben 74</strain>
    </source>
</reference>
<keyword evidence="3" id="KW-1185">Reference proteome</keyword>
<sequence>MGRVAGRPGTSLAGGGLWAGGGEIGLRHGAIGEQSTAHVLDTLAGRSKITVLHDLRVPIPGLSINIDHVVVAGRTVLLIDSKRWRPGFYWTVNDRTRIGLVDALHVDKKSVALAHKAFVSYLASTDAYVPTPLVTVWPSRGRVSLWAARFPGARLVHGRRLARAVKKAVKVGQNADPDIVARLVPLLVHR</sequence>
<evidence type="ECO:0000313" key="3">
    <source>
        <dbReference type="Proteomes" id="UP000035720"/>
    </source>
</evidence>
<dbReference type="RefSeq" id="WP_048547762.1">
    <property type="nucleotide sequence ID" value="NZ_HF571038.1"/>
</dbReference>
<evidence type="ECO:0000259" key="1">
    <source>
        <dbReference type="PROSITE" id="PS50965"/>
    </source>
</evidence>
<dbReference type="OrthoDB" id="4246706at2"/>
<name>A0A077MCJ3_9MICO</name>
<comment type="caution">
    <text evidence="2">The sequence shown here is derived from an EMBL/GenBank/DDBJ whole genome shotgun (WGS) entry which is preliminary data.</text>
</comment>
<accession>A0A077MCJ3</accession>
<gene>
    <name evidence="2" type="ORF">BN13_940008</name>
</gene>
<dbReference type="Pfam" id="PF08378">
    <property type="entry name" value="NERD"/>
    <property type="match status" value="1"/>
</dbReference>
<dbReference type="AlphaFoldDB" id="A0A077MCJ3"/>
<dbReference type="Proteomes" id="UP000035720">
    <property type="component" value="Unassembled WGS sequence"/>
</dbReference>
<evidence type="ECO:0000313" key="2">
    <source>
        <dbReference type="EMBL" id="CCI55031.1"/>
    </source>
</evidence>
<proteinExistence type="predicted"/>